<feature type="transmembrane region" description="Helical" evidence="5">
    <location>
        <begin position="131"/>
        <end position="150"/>
    </location>
</feature>
<feature type="transmembrane region" description="Helical" evidence="5">
    <location>
        <begin position="12"/>
        <end position="35"/>
    </location>
</feature>
<evidence type="ECO:0000313" key="8">
    <source>
        <dbReference type="Proteomes" id="UP000029493"/>
    </source>
</evidence>
<feature type="domain" description="Major facilitator superfamily (MFS) profile" evidence="6">
    <location>
        <begin position="7"/>
        <end position="376"/>
    </location>
</feature>
<dbReference type="Pfam" id="PF07690">
    <property type="entry name" value="MFS_1"/>
    <property type="match status" value="1"/>
</dbReference>
<dbReference type="InterPro" id="IPR011701">
    <property type="entry name" value="MFS"/>
</dbReference>
<dbReference type="InterPro" id="IPR047200">
    <property type="entry name" value="MFS_YcaD-like"/>
</dbReference>
<feature type="compositionally biased region" description="Acidic residues" evidence="4">
    <location>
        <begin position="423"/>
        <end position="438"/>
    </location>
</feature>
<dbReference type="EMBL" id="CP009455">
    <property type="protein sequence ID" value="AIR90043.1"/>
    <property type="molecule type" value="Genomic_DNA"/>
</dbReference>
<dbReference type="CDD" id="cd17477">
    <property type="entry name" value="MFS_YcaD_like"/>
    <property type="match status" value="1"/>
</dbReference>
<dbReference type="InterPro" id="IPR020846">
    <property type="entry name" value="MFS_dom"/>
</dbReference>
<accession>A0A089YE65</accession>
<feature type="region of interest" description="Disordered" evidence="4">
    <location>
        <begin position="413"/>
        <end position="445"/>
    </location>
</feature>
<keyword evidence="8" id="KW-1185">Reference proteome</keyword>
<evidence type="ECO:0000256" key="5">
    <source>
        <dbReference type="SAM" id="Phobius"/>
    </source>
</evidence>
<evidence type="ECO:0000313" key="7">
    <source>
        <dbReference type="EMBL" id="AIR90043.1"/>
    </source>
</evidence>
<dbReference type="PROSITE" id="PS50850">
    <property type="entry name" value="MFS"/>
    <property type="match status" value="1"/>
</dbReference>
<dbReference type="AlphaFoldDB" id="A0A089YE65"/>
<dbReference type="SUPFAM" id="SSF103473">
    <property type="entry name" value="MFS general substrate transporter"/>
    <property type="match status" value="1"/>
</dbReference>
<feature type="transmembrane region" description="Helical" evidence="5">
    <location>
        <begin position="41"/>
        <end position="61"/>
    </location>
</feature>
<feature type="transmembrane region" description="Helical" evidence="5">
    <location>
        <begin position="156"/>
        <end position="177"/>
    </location>
</feature>
<evidence type="ECO:0000259" key="6">
    <source>
        <dbReference type="PROSITE" id="PS50850"/>
    </source>
</evidence>
<feature type="transmembrane region" description="Helical" evidence="5">
    <location>
        <begin position="325"/>
        <end position="348"/>
    </location>
</feature>
<feature type="transmembrane region" description="Helical" evidence="5">
    <location>
        <begin position="264"/>
        <end position="284"/>
    </location>
</feature>
<sequence length="445" mass="48012">MRHIWKSFRSLYFAALMMLIGSGLLSTYLALRLAADNVDSLWVGALMAANYFGLAVGGKVGHRLIGRVGHIRAYATCAGIVGAAVLGHGMTDWLPAWVGLRMIVGLGMMCQYMVIESWLNEQADAKQRGAVFSGYMIASYLGLVLGQLILVVHPQLGLELLMLVAMCFALCLVPVAMTRRIHPAPLRPAPMDPRFFIKRVPQSLSTVLGAGLIVGAFYGLAPLYASSQGLSTEQIGLFMGSCIFAGLVVQWPLGWLSDRYDRAVLIRSVAGGLAVVALPLAIFPSVPLELLFGMGFLISLLQFGLYPLAVAFSNDHVESERRVSLTAMLLVTYGVGASIGPLAAGVLMKLFGEQMLYAFFSFFALVLVWRIRPQAVTGLHQVDDAPLSHVAMPAASSPLSAALDPRVDEQTVQDVMQAPVAAEDTEEEEQPEEIEQAGDEQVSRS</sequence>
<feature type="transmembrane region" description="Helical" evidence="5">
    <location>
        <begin position="290"/>
        <end position="313"/>
    </location>
</feature>
<dbReference type="Gene3D" id="1.20.1250.20">
    <property type="entry name" value="MFS general substrate transporter like domains"/>
    <property type="match status" value="2"/>
</dbReference>
<organism evidence="7 8">
    <name type="scientific">Pseudomonas cremoricolorata</name>
    <dbReference type="NCBI Taxonomy" id="157783"/>
    <lineage>
        <taxon>Bacteria</taxon>
        <taxon>Pseudomonadati</taxon>
        <taxon>Pseudomonadota</taxon>
        <taxon>Gammaproteobacteria</taxon>
        <taxon>Pseudomonadales</taxon>
        <taxon>Pseudomonadaceae</taxon>
        <taxon>Pseudomonas</taxon>
    </lineage>
</organism>
<dbReference type="PANTHER" id="PTHR23521">
    <property type="entry name" value="TRANSPORTER MFS SUPERFAMILY"/>
    <property type="match status" value="1"/>
</dbReference>
<dbReference type="STRING" id="157783.LK03_12410"/>
<dbReference type="RefSeq" id="WP_038412653.1">
    <property type="nucleotide sequence ID" value="NZ_CP009455.1"/>
</dbReference>
<proteinExistence type="predicted"/>
<feature type="transmembrane region" description="Helical" evidence="5">
    <location>
        <begin position="96"/>
        <end position="119"/>
    </location>
</feature>
<reference evidence="7 8" key="1">
    <citation type="submission" date="2014-09" db="EMBL/GenBank/DDBJ databases">
        <authorList>
            <person name="Chan K.-G."/>
        </authorList>
    </citation>
    <scope>NUCLEOTIDE SEQUENCE [LARGE SCALE GENOMIC DNA]</scope>
    <source>
        <strain evidence="7 8">ND07</strain>
    </source>
</reference>
<feature type="transmembrane region" description="Helical" evidence="5">
    <location>
        <begin position="354"/>
        <end position="371"/>
    </location>
</feature>
<evidence type="ECO:0000256" key="4">
    <source>
        <dbReference type="SAM" id="MobiDB-lite"/>
    </source>
</evidence>
<keyword evidence="2 5" id="KW-1133">Transmembrane helix</keyword>
<keyword evidence="3 5" id="KW-0472">Membrane</keyword>
<dbReference type="eggNOG" id="COG0477">
    <property type="taxonomic scope" value="Bacteria"/>
</dbReference>
<dbReference type="PANTHER" id="PTHR23521:SF3">
    <property type="entry name" value="MFS TRANSPORTER"/>
    <property type="match status" value="1"/>
</dbReference>
<feature type="transmembrane region" description="Helical" evidence="5">
    <location>
        <begin position="237"/>
        <end position="257"/>
    </location>
</feature>
<dbReference type="FunFam" id="1.20.1250.20:FF:000327">
    <property type="entry name" value="Transporter, MFS superfamily"/>
    <property type="match status" value="1"/>
</dbReference>
<evidence type="ECO:0000256" key="1">
    <source>
        <dbReference type="ARBA" id="ARBA00022692"/>
    </source>
</evidence>
<gene>
    <name evidence="7" type="ORF">LK03_12410</name>
</gene>
<feature type="transmembrane region" description="Helical" evidence="5">
    <location>
        <begin position="73"/>
        <end position="90"/>
    </location>
</feature>
<evidence type="ECO:0000256" key="2">
    <source>
        <dbReference type="ARBA" id="ARBA00022989"/>
    </source>
</evidence>
<dbReference type="FunFam" id="1.20.1250.20:FF:000314">
    <property type="entry name" value="Transporter, MFS superfamily"/>
    <property type="match status" value="1"/>
</dbReference>
<evidence type="ECO:0000256" key="3">
    <source>
        <dbReference type="ARBA" id="ARBA00023136"/>
    </source>
</evidence>
<keyword evidence="1 5" id="KW-0812">Transmembrane</keyword>
<feature type="transmembrane region" description="Helical" evidence="5">
    <location>
        <begin position="204"/>
        <end position="225"/>
    </location>
</feature>
<dbReference type="InterPro" id="IPR036259">
    <property type="entry name" value="MFS_trans_sf"/>
</dbReference>
<dbReference type="OrthoDB" id="9810614at2"/>
<dbReference type="KEGG" id="psw:LK03_12410"/>
<dbReference type="Proteomes" id="UP000029493">
    <property type="component" value="Chromosome"/>
</dbReference>
<dbReference type="GO" id="GO:0022857">
    <property type="term" value="F:transmembrane transporter activity"/>
    <property type="evidence" value="ECO:0007669"/>
    <property type="project" value="InterPro"/>
</dbReference>
<protein>
    <submittedName>
        <fullName evidence="7">MFS transporter</fullName>
    </submittedName>
</protein>
<name>A0A089YE65_9PSED</name>
<dbReference type="GO" id="GO:0005886">
    <property type="term" value="C:plasma membrane"/>
    <property type="evidence" value="ECO:0007669"/>
    <property type="project" value="TreeGrafter"/>
</dbReference>